<sequence length="642" mass="71035">MSAAGCLMPGFHHQFGVFDFIRKRSESRRVLVDNEETSDTQVEQSATPSVLSCENCTLHNSPLLKQPSPLVSIFRALALTNTNCTDIHYIRHTDSGDCTILEATPGKSLCNSTDTDLVDGCCSGNICMVHCRNDRHTSNGRTILSTADRNINLCRSVDRHLCRRNVDMDKVVRSRSEGNFDLIKSCRDTLMSDFLIEHEMKNSGDTTTASAVNWSTDRECNVDAITHAGGNVKHDELEADAKQDDSYGDLAHARDNVPGGAYSCEENQKLIPKSIHSDEDPVLNIKASKSEPVSLQSAARNVLSLPTKLGTHYVEKTAKERKSKLREVARLFKAKSETDNIEMETLTMPDDKDTDNKSELTSFIQGKDEDSGSLKSRWRKFRSEKSCKIEPETTSRMSDKQCLGSSWSIAAGRSFSNDKMTASLIGEPNMETIQKYASPLSVSSNNLAETSDVLSTCDGVVQRPTTLFTKTSECDLQGFLATPIESTEVLDVQEASMLICTEHKEDNNVTTASRLKLYFSGKTASTEDMGSEGMRKARTGKRSQMKSYHSQPELRPSQVEHRSGVPVLCRKSSPEYIVKEPVIKKSPQSCEQNAPLLRLKTRLFKQKSPLLAGGKLKFNLAPPSLATTAPYKVKVNTPKLKP</sequence>
<reference evidence="2" key="1">
    <citation type="journal article" date="2020" name="Nat. Ecol. Evol.">
        <title>Deeply conserved synteny resolves early events in vertebrate evolution.</title>
        <authorList>
            <person name="Simakov O."/>
            <person name="Marletaz F."/>
            <person name="Yue J.X."/>
            <person name="O'Connell B."/>
            <person name="Jenkins J."/>
            <person name="Brandt A."/>
            <person name="Calef R."/>
            <person name="Tung C.H."/>
            <person name="Huang T.K."/>
            <person name="Schmutz J."/>
            <person name="Satoh N."/>
            <person name="Yu J.K."/>
            <person name="Putnam N.H."/>
            <person name="Green R.E."/>
            <person name="Rokhsar D.S."/>
        </authorList>
    </citation>
    <scope>NUCLEOTIDE SEQUENCE [LARGE SCALE GENOMIC DNA]</scope>
    <source>
        <strain evidence="2">S238N-H82</strain>
    </source>
</reference>
<accession>A0A9J7HX31</accession>
<feature type="region of interest" description="Disordered" evidence="1">
    <location>
        <begin position="526"/>
        <end position="563"/>
    </location>
</feature>
<reference evidence="3" key="2">
    <citation type="submission" date="2025-08" db="UniProtKB">
        <authorList>
            <consortium name="RefSeq"/>
        </authorList>
    </citation>
    <scope>IDENTIFICATION</scope>
    <source>
        <strain evidence="3">S238N-H82</strain>
        <tissue evidence="3">Testes</tissue>
    </source>
</reference>
<keyword evidence="2" id="KW-1185">Reference proteome</keyword>
<organism evidence="2 3">
    <name type="scientific">Branchiostoma floridae</name>
    <name type="common">Florida lancelet</name>
    <name type="synonym">Amphioxus</name>
    <dbReference type="NCBI Taxonomy" id="7739"/>
    <lineage>
        <taxon>Eukaryota</taxon>
        <taxon>Metazoa</taxon>
        <taxon>Chordata</taxon>
        <taxon>Cephalochordata</taxon>
        <taxon>Leptocardii</taxon>
        <taxon>Amphioxiformes</taxon>
        <taxon>Branchiostomatidae</taxon>
        <taxon>Branchiostoma</taxon>
    </lineage>
</organism>
<protein>
    <submittedName>
        <fullName evidence="3">Uncharacterized protein LOC118409523 isoform X1</fullName>
    </submittedName>
</protein>
<dbReference type="GeneID" id="118409523"/>
<dbReference type="RefSeq" id="XP_035666495.1">
    <property type="nucleotide sequence ID" value="XM_035810602.1"/>
</dbReference>
<evidence type="ECO:0000256" key="1">
    <source>
        <dbReference type="SAM" id="MobiDB-lite"/>
    </source>
</evidence>
<name>A0A9J7HX31_BRAFL</name>
<evidence type="ECO:0000313" key="2">
    <source>
        <dbReference type="Proteomes" id="UP000001554"/>
    </source>
</evidence>
<proteinExistence type="predicted"/>
<dbReference type="OMA" id="CTIFEAT"/>
<dbReference type="OrthoDB" id="10001049at2759"/>
<dbReference type="AlphaFoldDB" id="A0A9J7HX31"/>
<gene>
    <name evidence="3" type="primary">LOC118409523</name>
</gene>
<dbReference type="Proteomes" id="UP000001554">
    <property type="component" value="Chromosome 2"/>
</dbReference>
<dbReference type="KEGG" id="bfo:118409523"/>
<evidence type="ECO:0000313" key="3">
    <source>
        <dbReference type="RefSeq" id="XP_035666495.1"/>
    </source>
</evidence>